<gene>
    <name evidence="12" type="ORF">DYU11_19515</name>
</gene>
<keyword evidence="6" id="KW-0560">Oxidoreductase</keyword>
<dbReference type="EMBL" id="QXED01000005">
    <property type="protein sequence ID" value="RIV21590.1"/>
    <property type="molecule type" value="Genomic_DNA"/>
</dbReference>
<feature type="transmembrane region" description="Helical" evidence="10">
    <location>
        <begin position="23"/>
        <end position="41"/>
    </location>
</feature>
<accession>A0A418M6P5</accession>
<dbReference type="Gene3D" id="1.20.1440.130">
    <property type="entry name" value="VKOR domain"/>
    <property type="match status" value="1"/>
</dbReference>
<dbReference type="InterPro" id="IPR038354">
    <property type="entry name" value="VKOR_sf"/>
</dbReference>
<evidence type="ECO:0000256" key="6">
    <source>
        <dbReference type="ARBA" id="ARBA00023002"/>
    </source>
</evidence>
<comment type="similarity">
    <text evidence="2">Belongs to the VKOR family.</text>
</comment>
<name>A0A418M6P5_9BACT</name>
<keyword evidence="9" id="KW-0676">Redox-active center</keyword>
<evidence type="ECO:0000256" key="4">
    <source>
        <dbReference type="ARBA" id="ARBA00022719"/>
    </source>
</evidence>
<keyword evidence="3 10" id="KW-0812">Transmembrane</keyword>
<feature type="domain" description="Vitamin K epoxide reductase" evidence="11">
    <location>
        <begin position="23"/>
        <end position="152"/>
    </location>
</feature>
<reference evidence="12 13" key="1">
    <citation type="submission" date="2018-08" db="EMBL/GenBank/DDBJ databases">
        <title>Fibrisoma montanum sp. nov., isolated from Danxia mountain soil.</title>
        <authorList>
            <person name="Huang Y."/>
        </authorList>
    </citation>
    <scope>NUCLEOTIDE SEQUENCE [LARGE SCALE GENOMIC DNA]</scope>
    <source>
        <strain evidence="12 13">HYT19</strain>
    </source>
</reference>
<keyword evidence="13" id="KW-1185">Reference proteome</keyword>
<dbReference type="AlphaFoldDB" id="A0A418M6P5"/>
<keyword evidence="8" id="KW-1015">Disulfide bond</keyword>
<evidence type="ECO:0000256" key="9">
    <source>
        <dbReference type="ARBA" id="ARBA00023284"/>
    </source>
</evidence>
<evidence type="ECO:0000313" key="12">
    <source>
        <dbReference type="EMBL" id="RIV21590.1"/>
    </source>
</evidence>
<evidence type="ECO:0000256" key="3">
    <source>
        <dbReference type="ARBA" id="ARBA00022692"/>
    </source>
</evidence>
<dbReference type="RefSeq" id="WP_119669381.1">
    <property type="nucleotide sequence ID" value="NZ_QXED01000005.1"/>
</dbReference>
<dbReference type="GO" id="GO:0016020">
    <property type="term" value="C:membrane"/>
    <property type="evidence" value="ECO:0007669"/>
    <property type="project" value="UniProtKB-SubCell"/>
</dbReference>
<dbReference type="GO" id="GO:0016491">
    <property type="term" value="F:oxidoreductase activity"/>
    <property type="evidence" value="ECO:0007669"/>
    <property type="project" value="UniProtKB-KW"/>
</dbReference>
<dbReference type="Proteomes" id="UP000283523">
    <property type="component" value="Unassembled WGS sequence"/>
</dbReference>
<evidence type="ECO:0000256" key="1">
    <source>
        <dbReference type="ARBA" id="ARBA00004141"/>
    </source>
</evidence>
<dbReference type="Pfam" id="PF07884">
    <property type="entry name" value="VKOR"/>
    <property type="match status" value="1"/>
</dbReference>
<evidence type="ECO:0000256" key="10">
    <source>
        <dbReference type="SAM" id="Phobius"/>
    </source>
</evidence>
<evidence type="ECO:0000259" key="11">
    <source>
        <dbReference type="Pfam" id="PF07884"/>
    </source>
</evidence>
<keyword evidence="4" id="KW-0874">Quinone</keyword>
<evidence type="ECO:0000256" key="7">
    <source>
        <dbReference type="ARBA" id="ARBA00023136"/>
    </source>
</evidence>
<dbReference type="GO" id="GO:0048038">
    <property type="term" value="F:quinone binding"/>
    <property type="evidence" value="ECO:0007669"/>
    <property type="project" value="UniProtKB-KW"/>
</dbReference>
<dbReference type="InterPro" id="IPR012932">
    <property type="entry name" value="VKOR"/>
</dbReference>
<comment type="subcellular location">
    <subcellularLocation>
        <location evidence="1">Membrane</location>
        <topology evidence="1">Multi-pass membrane protein</topology>
    </subcellularLocation>
</comment>
<evidence type="ECO:0000256" key="8">
    <source>
        <dbReference type="ARBA" id="ARBA00023157"/>
    </source>
</evidence>
<protein>
    <submittedName>
        <fullName evidence="12">Vitamin K epoxide reductase</fullName>
    </submittedName>
</protein>
<proteinExistence type="inferred from homology"/>
<evidence type="ECO:0000313" key="13">
    <source>
        <dbReference type="Proteomes" id="UP000283523"/>
    </source>
</evidence>
<sequence>MNPTQLSHELREEQSADLTNRRWIVGLSLLGVAAGQIVSLYQTGIIKHLPDPPVPIFNSDKVDASDYAYKRLQTPDALMMVVTYGLTAWLAGAGGKNRAEDQPWLPIATGAKALLDVGTAAQLAREEWQENKAFCAYCQAATVASVASVALAVPEMIRAFRTIFRR</sequence>
<evidence type="ECO:0000256" key="5">
    <source>
        <dbReference type="ARBA" id="ARBA00022989"/>
    </source>
</evidence>
<evidence type="ECO:0000256" key="2">
    <source>
        <dbReference type="ARBA" id="ARBA00006214"/>
    </source>
</evidence>
<keyword evidence="5 10" id="KW-1133">Transmembrane helix</keyword>
<organism evidence="12 13">
    <name type="scientific">Fibrisoma montanum</name>
    <dbReference type="NCBI Taxonomy" id="2305895"/>
    <lineage>
        <taxon>Bacteria</taxon>
        <taxon>Pseudomonadati</taxon>
        <taxon>Bacteroidota</taxon>
        <taxon>Cytophagia</taxon>
        <taxon>Cytophagales</taxon>
        <taxon>Spirosomataceae</taxon>
        <taxon>Fibrisoma</taxon>
    </lineage>
</organism>
<dbReference type="OrthoDB" id="853192at2"/>
<keyword evidence="7 10" id="KW-0472">Membrane</keyword>
<comment type="caution">
    <text evidence="12">The sequence shown here is derived from an EMBL/GenBank/DDBJ whole genome shotgun (WGS) entry which is preliminary data.</text>
</comment>